<feature type="transmembrane region" description="Helical" evidence="1">
    <location>
        <begin position="17"/>
        <end position="40"/>
    </location>
</feature>
<accession>A0A8H3XL10</accession>
<reference evidence="2 3" key="1">
    <citation type="journal article" date="2019" name="Environ. Microbiol.">
        <title>At the nexus of three kingdoms: the genome of the mycorrhizal fungus Gigaspora margarita provides insights into plant, endobacterial and fungal interactions.</title>
        <authorList>
            <person name="Venice F."/>
            <person name="Ghignone S."/>
            <person name="Salvioli di Fossalunga A."/>
            <person name="Amselem J."/>
            <person name="Novero M."/>
            <person name="Xianan X."/>
            <person name="Sedzielewska Toro K."/>
            <person name="Morin E."/>
            <person name="Lipzen A."/>
            <person name="Grigoriev I.V."/>
            <person name="Henrissat B."/>
            <person name="Martin F.M."/>
            <person name="Bonfante P."/>
        </authorList>
    </citation>
    <scope>NUCLEOTIDE SEQUENCE [LARGE SCALE GENOMIC DNA]</scope>
    <source>
        <strain evidence="2 3">BEG34</strain>
    </source>
</reference>
<protein>
    <submittedName>
        <fullName evidence="2">Uncharacterized protein</fullName>
    </submittedName>
</protein>
<evidence type="ECO:0000256" key="1">
    <source>
        <dbReference type="SAM" id="Phobius"/>
    </source>
</evidence>
<gene>
    <name evidence="2" type="ORF">F8M41_024503</name>
</gene>
<organism evidence="2 3">
    <name type="scientific">Gigaspora margarita</name>
    <dbReference type="NCBI Taxonomy" id="4874"/>
    <lineage>
        <taxon>Eukaryota</taxon>
        <taxon>Fungi</taxon>
        <taxon>Fungi incertae sedis</taxon>
        <taxon>Mucoromycota</taxon>
        <taxon>Glomeromycotina</taxon>
        <taxon>Glomeromycetes</taxon>
        <taxon>Diversisporales</taxon>
        <taxon>Gigasporaceae</taxon>
        <taxon>Gigaspora</taxon>
    </lineage>
</organism>
<keyword evidence="1" id="KW-0812">Transmembrane</keyword>
<keyword evidence="3" id="KW-1185">Reference proteome</keyword>
<dbReference type="Proteomes" id="UP000439903">
    <property type="component" value="Unassembled WGS sequence"/>
</dbReference>
<comment type="caution">
    <text evidence="2">The sequence shown here is derived from an EMBL/GenBank/DDBJ whole genome shotgun (WGS) entry which is preliminary data.</text>
</comment>
<evidence type="ECO:0000313" key="3">
    <source>
        <dbReference type="Proteomes" id="UP000439903"/>
    </source>
</evidence>
<sequence>MSSLVISTFAISVVLDLAIVVVTLALSSLVFLDLAISLFLSISRVEVHGSDFGFVAIGVLRFGHLVVLEYE</sequence>
<evidence type="ECO:0000313" key="2">
    <source>
        <dbReference type="EMBL" id="KAF0475948.1"/>
    </source>
</evidence>
<name>A0A8H3XL10_GIGMA</name>
<proteinExistence type="predicted"/>
<dbReference type="AlphaFoldDB" id="A0A8H3XL10"/>
<keyword evidence="1" id="KW-1133">Transmembrane helix</keyword>
<keyword evidence="1" id="KW-0472">Membrane</keyword>
<dbReference type="EMBL" id="WTPW01000837">
    <property type="protein sequence ID" value="KAF0475948.1"/>
    <property type="molecule type" value="Genomic_DNA"/>
</dbReference>